<evidence type="ECO:0008006" key="4">
    <source>
        <dbReference type="Google" id="ProtNLM"/>
    </source>
</evidence>
<feature type="signal peptide" evidence="1">
    <location>
        <begin position="1"/>
        <end position="23"/>
    </location>
</feature>
<reference evidence="2 3" key="1">
    <citation type="journal article" date="2012" name="New Phytol.">
        <title>Insight into trade-off between wood decay and parasitism from the genome of a fungal forest pathogen.</title>
        <authorList>
            <person name="Olson A."/>
            <person name="Aerts A."/>
            <person name="Asiegbu F."/>
            <person name="Belbahri L."/>
            <person name="Bouzid O."/>
            <person name="Broberg A."/>
            <person name="Canback B."/>
            <person name="Coutinho P.M."/>
            <person name="Cullen D."/>
            <person name="Dalman K."/>
            <person name="Deflorio G."/>
            <person name="van Diepen L.T."/>
            <person name="Dunand C."/>
            <person name="Duplessis S."/>
            <person name="Durling M."/>
            <person name="Gonthier P."/>
            <person name="Grimwood J."/>
            <person name="Fossdal C.G."/>
            <person name="Hansson D."/>
            <person name="Henrissat B."/>
            <person name="Hietala A."/>
            <person name="Himmelstrand K."/>
            <person name="Hoffmeister D."/>
            <person name="Hogberg N."/>
            <person name="James T.Y."/>
            <person name="Karlsson M."/>
            <person name="Kohler A."/>
            <person name="Kues U."/>
            <person name="Lee Y.H."/>
            <person name="Lin Y.C."/>
            <person name="Lind M."/>
            <person name="Lindquist E."/>
            <person name="Lombard V."/>
            <person name="Lucas S."/>
            <person name="Lunden K."/>
            <person name="Morin E."/>
            <person name="Murat C."/>
            <person name="Park J."/>
            <person name="Raffaello T."/>
            <person name="Rouze P."/>
            <person name="Salamov A."/>
            <person name="Schmutz J."/>
            <person name="Solheim H."/>
            <person name="Stahlberg J."/>
            <person name="Velez H."/>
            <person name="de Vries R.P."/>
            <person name="Wiebenga A."/>
            <person name="Woodward S."/>
            <person name="Yakovlev I."/>
            <person name="Garbelotto M."/>
            <person name="Martin F."/>
            <person name="Grigoriev I.V."/>
            <person name="Stenlid J."/>
        </authorList>
    </citation>
    <scope>NUCLEOTIDE SEQUENCE [LARGE SCALE GENOMIC DNA]</scope>
    <source>
        <strain evidence="2 3">TC 32-1</strain>
    </source>
</reference>
<organism evidence="2 3">
    <name type="scientific">Heterobasidion irregulare (strain TC 32-1)</name>
    <dbReference type="NCBI Taxonomy" id="747525"/>
    <lineage>
        <taxon>Eukaryota</taxon>
        <taxon>Fungi</taxon>
        <taxon>Dikarya</taxon>
        <taxon>Basidiomycota</taxon>
        <taxon>Agaricomycotina</taxon>
        <taxon>Agaricomycetes</taxon>
        <taxon>Russulales</taxon>
        <taxon>Bondarzewiaceae</taxon>
        <taxon>Heterobasidion</taxon>
        <taxon>Heterobasidion annosum species complex</taxon>
    </lineage>
</organism>
<dbReference type="KEGG" id="hir:HETIRDRAFT_174683"/>
<evidence type="ECO:0000256" key="1">
    <source>
        <dbReference type="SAM" id="SignalP"/>
    </source>
</evidence>
<protein>
    <recommendedName>
        <fullName evidence="4">Hydrophobin</fullName>
    </recommendedName>
</protein>
<dbReference type="EMBL" id="KI925464">
    <property type="protein sequence ID" value="ETW76636.1"/>
    <property type="molecule type" value="Genomic_DNA"/>
</dbReference>
<dbReference type="InParanoid" id="W4JUQ9"/>
<proteinExistence type="predicted"/>
<dbReference type="RefSeq" id="XP_009551522.1">
    <property type="nucleotide sequence ID" value="XM_009553227.1"/>
</dbReference>
<dbReference type="GeneID" id="20668522"/>
<dbReference type="AlphaFoldDB" id="W4JUQ9"/>
<accession>W4JUQ9</accession>
<evidence type="ECO:0000313" key="2">
    <source>
        <dbReference type="EMBL" id="ETW76636.1"/>
    </source>
</evidence>
<name>W4JUQ9_HETIT</name>
<sequence length="90" mass="9030">MFSRISALSALSALALAISGSAASVISRQATCPPAMPVNLCCDALVNGLGIPCHAPPCTTPPEIDVCCASESTIDVLGIEIDIGLNCTNA</sequence>
<feature type="chain" id="PRO_5004844973" description="Hydrophobin" evidence="1">
    <location>
        <begin position="24"/>
        <end position="90"/>
    </location>
</feature>
<keyword evidence="3" id="KW-1185">Reference proteome</keyword>
<evidence type="ECO:0000313" key="3">
    <source>
        <dbReference type="Proteomes" id="UP000030671"/>
    </source>
</evidence>
<gene>
    <name evidence="2" type="ORF">HETIRDRAFT_174683</name>
</gene>
<dbReference type="HOGENOM" id="CLU_2441134_0_0_1"/>
<dbReference type="Proteomes" id="UP000030671">
    <property type="component" value="Unassembled WGS sequence"/>
</dbReference>
<keyword evidence="1" id="KW-0732">Signal</keyword>